<dbReference type="FunFam" id="2.60.120.200:FF:000274">
    <property type="entry name" value="Uip5p"/>
    <property type="match status" value="1"/>
</dbReference>
<feature type="transmembrane region" description="Helical" evidence="6">
    <location>
        <begin position="393"/>
        <end position="416"/>
    </location>
</feature>
<dbReference type="InterPro" id="IPR051136">
    <property type="entry name" value="Intracellular_Lectin-GPT"/>
</dbReference>
<feature type="domain" description="L-type lectin-like" evidence="8">
    <location>
        <begin position="167"/>
        <end position="317"/>
    </location>
</feature>
<sequence length="440" mass="50760">MARDVRPGKLTISLLILSLFLIFQILTKPHRNESSMETRLFTRRRSRVTRVPNNDASLSIPYLDKVNRFWHVGGATQIRNSQSIKLTQDRDQDKHGLVLSNGIGDNTINDFEIVYKFRISHSSNAKLLGDGMSFAITPENGFLTQDLKSSYARRQYMMNSRGVIGDNTDLMGFPKNLPGLFVVLDTYRNQGHHHEDVPFMDVFLNVAPESDSYDIKSDGELSTSLRLNTKGHIELKKNILWNEVTKLRIIYLESISFLKIDIQYAKEGNYWIELFQTNENLYLPKNILTGQRYIGCGALNGQLIETVELLDVSTSEFHWNNKDESIEDTYDYVKEAELFLEQEFGEVLDMEPDKFMKWKMVKAQPNINAAPSSPGQPLAGRSHSRLFSAILVVWHYSELLLLIIGIYLVSVYVRVFQKRFKKIRFRRQRRKSHSVGLLPM</sequence>
<dbReference type="GO" id="GO:0005793">
    <property type="term" value="C:endoplasmic reticulum-Golgi intermediate compartment"/>
    <property type="evidence" value="ECO:0007669"/>
    <property type="project" value="TreeGrafter"/>
</dbReference>
<dbReference type="GO" id="GO:0005789">
    <property type="term" value="C:endoplasmic reticulum membrane"/>
    <property type="evidence" value="ECO:0007669"/>
    <property type="project" value="TreeGrafter"/>
</dbReference>
<evidence type="ECO:0000313" key="10">
    <source>
        <dbReference type="Proteomes" id="UP000501346"/>
    </source>
</evidence>
<proteinExistence type="predicted"/>
<evidence type="ECO:0000256" key="1">
    <source>
        <dbReference type="ARBA" id="ARBA00004479"/>
    </source>
</evidence>
<evidence type="ECO:0000313" key="9">
    <source>
        <dbReference type="EMBL" id="QID86483.1"/>
    </source>
</evidence>
<dbReference type="SUPFAM" id="SSF49899">
    <property type="entry name" value="Concanavalin A-like lectins/glucanases"/>
    <property type="match status" value="1"/>
</dbReference>
<dbReference type="GO" id="GO:0030134">
    <property type="term" value="C:COPII-coated ER to Golgi transport vesicle"/>
    <property type="evidence" value="ECO:0007669"/>
    <property type="project" value="TreeGrafter"/>
</dbReference>
<dbReference type="OrthoDB" id="270293at2759"/>
<comment type="subcellular location">
    <subcellularLocation>
        <location evidence="1">Membrane</location>
        <topology evidence="1">Single-pass type I membrane protein</topology>
    </subcellularLocation>
</comment>
<reference evidence="9 10" key="1">
    <citation type="journal article" date="2019" name="BMC Genomics">
        <title>Chromosome level assembly and comparative genome analysis confirm lager-brewing yeasts originated from a single hybridization.</title>
        <authorList>
            <person name="Salazar A.N."/>
            <person name="Gorter de Vries A.R."/>
            <person name="van den Broek M."/>
            <person name="Brouwers N."/>
            <person name="de la Torre Cortes P."/>
            <person name="Kuijpers N.G.A."/>
            <person name="Daran J.G."/>
            <person name="Abeel T."/>
        </authorList>
    </citation>
    <scope>NUCLEOTIDE SEQUENCE [LARGE SCALE GENOMIC DNA]</scope>
    <source>
        <strain evidence="9 10">CBS 1483</strain>
    </source>
</reference>
<keyword evidence="4 6" id="KW-1133">Transmembrane helix</keyword>
<dbReference type="InterPro" id="IPR005052">
    <property type="entry name" value="Lectin_leg"/>
</dbReference>
<dbReference type="PANTHER" id="PTHR12223">
    <property type="entry name" value="VESICULAR MANNOSE-BINDING LECTIN"/>
    <property type="match status" value="1"/>
</dbReference>
<organism evidence="9 10">
    <name type="scientific">Saccharomyces pastorianus</name>
    <name type="common">Lager yeast</name>
    <name type="synonym">Saccharomyces cerevisiae x Saccharomyces eubayanus</name>
    <dbReference type="NCBI Taxonomy" id="27292"/>
    <lineage>
        <taxon>Eukaryota</taxon>
        <taxon>Fungi</taxon>
        <taxon>Dikarya</taxon>
        <taxon>Ascomycota</taxon>
        <taxon>Saccharomycotina</taxon>
        <taxon>Saccharomycetes</taxon>
        <taxon>Saccharomycetales</taxon>
        <taxon>Saccharomycetaceae</taxon>
        <taxon>Saccharomyces</taxon>
    </lineage>
</organism>
<feature type="chain" id="PRO_5025397766" evidence="7">
    <location>
        <begin position="28"/>
        <end position="440"/>
    </location>
</feature>
<dbReference type="Pfam" id="PF03388">
    <property type="entry name" value="Lectin_leg-like"/>
    <property type="match status" value="2"/>
</dbReference>
<dbReference type="CDD" id="cd07308">
    <property type="entry name" value="lectin_leg-like"/>
    <property type="match status" value="1"/>
</dbReference>
<gene>
    <name evidence="9" type="primary">UIP5_2</name>
    <name evidence="9" type="ORF">GRS66_009115</name>
</gene>
<protein>
    <submittedName>
        <fullName evidence="9">Ulp1 interacting protein</fullName>
    </submittedName>
</protein>
<evidence type="ECO:0000256" key="4">
    <source>
        <dbReference type="ARBA" id="ARBA00022989"/>
    </source>
</evidence>
<dbReference type="PANTHER" id="PTHR12223:SF45">
    <property type="entry name" value="RE50040P"/>
    <property type="match status" value="1"/>
</dbReference>
<dbReference type="GO" id="GO:0005537">
    <property type="term" value="F:D-mannose binding"/>
    <property type="evidence" value="ECO:0007669"/>
    <property type="project" value="TreeGrafter"/>
</dbReference>
<keyword evidence="2 6" id="KW-0812">Transmembrane</keyword>
<evidence type="ECO:0000256" key="5">
    <source>
        <dbReference type="ARBA" id="ARBA00023136"/>
    </source>
</evidence>
<keyword evidence="3 7" id="KW-0732">Signal</keyword>
<dbReference type="GO" id="GO:0006888">
    <property type="term" value="P:endoplasmic reticulum to Golgi vesicle-mediated transport"/>
    <property type="evidence" value="ECO:0007669"/>
    <property type="project" value="TreeGrafter"/>
</dbReference>
<keyword evidence="10" id="KW-1185">Reference proteome</keyword>
<feature type="signal peptide" evidence="7">
    <location>
        <begin position="1"/>
        <end position="27"/>
    </location>
</feature>
<dbReference type="GO" id="GO:0000139">
    <property type="term" value="C:Golgi membrane"/>
    <property type="evidence" value="ECO:0007669"/>
    <property type="project" value="TreeGrafter"/>
</dbReference>
<evidence type="ECO:0000259" key="8">
    <source>
        <dbReference type="Pfam" id="PF03388"/>
    </source>
</evidence>
<dbReference type="Gene3D" id="2.60.120.200">
    <property type="match status" value="1"/>
</dbReference>
<dbReference type="InterPro" id="IPR013320">
    <property type="entry name" value="ConA-like_dom_sf"/>
</dbReference>
<name>A0A6C1ECB1_SACPS</name>
<keyword evidence="5 6" id="KW-0472">Membrane</keyword>
<dbReference type="AlphaFoldDB" id="A0A6C1ECB1"/>
<dbReference type="EMBL" id="CP049008">
    <property type="protein sequence ID" value="QID86483.1"/>
    <property type="molecule type" value="Genomic_DNA"/>
</dbReference>
<evidence type="ECO:0000256" key="2">
    <source>
        <dbReference type="ARBA" id="ARBA00022692"/>
    </source>
</evidence>
<evidence type="ECO:0000256" key="3">
    <source>
        <dbReference type="ARBA" id="ARBA00022729"/>
    </source>
</evidence>
<dbReference type="Proteomes" id="UP000501346">
    <property type="component" value="Chromosome SeXI"/>
</dbReference>
<feature type="domain" description="L-type lectin-like" evidence="8">
    <location>
        <begin position="56"/>
        <end position="140"/>
    </location>
</feature>
<evidence type="ECO:0000256" key="6">
    <source>
        <dbReference type="SAM" id="Phobius"/>
    </source>
</evidence>
<accession>A0A6C1ECB1</accession>
<evidence type="ECO:0000256" key="7">
    <source>
        <dbReference type="SAM" id="SignalP"/>
    </source>
</evidence>